<dbReference type="InterPro" id="IPR001932">
    <property type="entry name" value="PPM-type_phosphatase-like_dom"/>
</dbReference>
<feature type="transmembrane region" description="Helical" evidence="8">
    <location>
        <begin position="269"/>
        <end position="289"/>
    </location>
</feature>
<comment type="subcellular location">
    <subcellularLocation>
        <location evidence="1">Cell membrane</location>
        <topology evidence="1">Multi-pass membrane protein</topology>
    </subcellularLocation>
</comment>
<dbReference type="Pfam" id="PF13581">
    <property type="entry name" value="HATPase_c_2"/>
    <property type="match status" value="1"/>
</dbReference>
<evidence type="ECO:0000313" key="11">
    <source>
        <dbReference type="Proteomes" id="UP001150259"/>
    </source>
</evidence>
<evidence type="ECO:0000259" key="9">
    <source>
        <dbReference type="SMART" id="SM00331"/>
    </source>
</evidence>
<evidence type="ECO:0000256" key="5">
    <source>
        <dbReference type="ARBA" id="ARBA00022989"/>
    </source>
</evidence>
<dbReference type="RefSeq" id="WP_272461427.1">
    <property type="nucleotide sequence ID" value="NZ_JAPFQL010000020.1"/>
</dbReference>
<feature type="transmembrane region" description="Helical" evidence="8">
    <location>
        <begin position="236"/>
        <end position="257"/>
    </location>
</feature>
<feature type="coiled-coil region" evidence="7">
    <location>
        <begin position="303"/>
        <end position="355"/>
    </location>
</feature>
<evidence type="ECO:0000256" key="7">
    <source>
        <dbReference type="SAM" id="Coils"/>
    </source>
</evidence>
<dbReference type="InterPro" id="IPR036457">
    <property type="entry name" value="PPM-type-like_dom_sf"/>
</dbReference>
<dbReference type="SUPFAM" id="SSF55874">
    <property type="entry name" value="ATPase domain of HSP90 chaperone/DNA topoisomerase II/histidine kinase"/>
    <property type="match status" value="1"/>
</dbReference>
<evidence type="ECO:0000256" key="2">
    <source>
        <dbReference type="ARBA" id="ARBA00022475"/>
    </source>
</evidence>
<keyword evidence="4" id="KW-0378">Hydrolase</keyword>
<feature type="transmembrane region" description="Helical" evidence="8">
    <location>
        <begin position="21"/>
        <end position="42"/>
    </location>
</feature>
<dbReference type="Gene3D" id="3.30.565.10">
    <property type="entry name" value="Histidine kinase-like ATPase, C-terminal domain"/>
    <property type="match status" value="1"/>
</dbReference>
<dbReference type="Proteomes" id="UP001150259">
    <property type="component" value="Unassembled WGS sequence"/>
</dbReference>
<comment type="caution">
    <text evidence="10">The sequence shown here is derived from an EMBL/GenBank/DDBJ whole genome shotgun (WGS) entry which is preliminary data.</text>
</comment>
<dbReference type="Pfam" id="PF05231">
    <property type="entry name" value="MASE1"/>
    <property type="match status" value="1"/>
</dbReference>
<evidence type="ECO:0000256" key="8">
    <source>
        <dbReference type="SAM" id="Phobius"/>
    </source>
</evidence>
<keyword evidence="11" id="KW-1185">Reference proteome</keyword>
<keyword evidence="6 8" id="KW-0472">Membrane</keyword>
<feature type="transmembrane region" description="Helical" evidence="8">
    <location>
        <begin position="86"/>
        <end position="110"/>
    </location>
</feature>
<dbReference type="EMBL" id="JAPFQL010000020">
    <property type="protein sequence ID" value="MDC5696852.1"/>
    <property type="molecule type" value="Genomic_DNA"/>
</dbReference>
<dbReference type="InterPro" id="IPR036890">
    <property type="entry name" value="HATPase_C_sf"/>
</dbReference>
<evidence type="ECO:0000313" key="10">
    <source>
        <dbReference type="EMBL" id="MDC5696852.1"/>
    </source>
</evidence>
<dbReference type="CDD" id="cd16936">
    <property type="entry name" value="HATPase_RsbW-like"/>
    <property type="match status" value="1"/>
</dbReference>
<dbReference type="PANTHER" id="PTHR43156:SF2">
    <property type="entry name" value="STAGE II SPORULATION PROTEIN E"/>
    <property type="match status" value="1"/>
</dbReference>
<evidence type="ECO:0000256" key="4">
    <source>
        <dbReference type="ARBA" id="ARBA00022801"/>
    </source>
</evidence>
<evidence type="ECO:0000256" key="1">
    <source>
        <dbReference type="ARBA" id="ARBA00004651"/>
    </source>
</evidence>
<protein>
    <submittedName>
        <fullName evidence="10">SpoIIE family protein phosphatase</fullName>
    </submittedName>
</protein>
<name>A0ABT5GF20_9MICO</name>
<dbReference type="PANTHER" id="PTHR43156">
    <property type="entry name" value="STAGE II SPORULATION PROTEIN E-RELATED"/>
    <property type="match status" value="1"/>
</dbReference>
<gene>
    <name evidence="10" type="ORF">OO014_06240</name>
</gene>
<dbReference type="SMART" id="SM00331">
    <property type="entry name" value="PP2C_SIG"/>
    <property type="match status" value="1"/>
</dbReference>
<reference evidence="10 11" key="1">
    <citation type="submission" date="2022-11" db="EMBL/GenBank/DDBJ databases">
        <title>Anaerobic phenanthrene biodegradation by a DNRA strain PheN6.</title>
        <authorList>
            <person name="Zhang Z."/>
        </authorList>
    </citation>
    <scope>NUCLEOTIDE SEQUENCE [LARGE SCALE GENOMIC DNA]</scope>
    <source>
        <strain evidence="10 11">PheN6</strain>
    </source>
</reference>
<keyword evidence="5 8" id="KW-1133">Transmembrane helix</keyword>
<proteinExistence type="predicted"/>
<keyword evidence="3 8" id="KW-0812">Transmembrane</keyword>
<evidence type="ECO:0000256" key="3">
    <source>
        <dbReference type="ARBA" id="ARBA00022692"/>
    </source>
</evidence>
<feature type="transmembrane region" description="Helical" evidence="8">
    <location>
        <begin position="199"/>
        <end position="230"/>
    </location>
</feature>
<feature type="transmembrane region" description="Helical" evidence="8">
    <location>
        <begin position="122"/>
        <end position="148"/>
    </location>
</feature>
<dbReference type="InterPro" id="IPR007895">
    <property type="entry name" value="MASE1"/>
</dbReference>
<dbReference type="InterPro" id="IPR003594">
    <property type="entry name" value="HATPase_dom"/>
</dbReference>
<dbReference type="InterPro" id="IPR052016">
    <property type="entry name" value="Bact_Sigma-Reg"/>
</dbReference>
<dbReference type="Pfam" id="PF07228">
    <property type="entry name" value="SpoIIE"/>
    <property type="match status" value="1"/>
</dbReference>
<feature type="domain" description="PPM-type phosphatase" evidence="9">
    <location>
        <begin position="367"/>
        <end position="581"/>
    </location>
</feature>
<accession>A0ABT5GF20</accession>
<dbReference type="Gene3D" id="3.60.40.10">
    <property type="entry name" value="PPM-type phosphatase domain"/>
    <property type="match status" value="1"/>
</dbReference>
<evidence type="ECO:0000256" key="6">
    <source>
        <dbReference type="ARBA" id="ARBA00023136"/>
    </source>
</evidence>
<keyword evidence="2" id="KW-1003">Cell membrane</keyword>
<keyword evidence="7" id="KW-0175">Coiled coil</keyword>
<feature type="transmembrane region" description="Helical" evidence="8">
    <location>
        <begin position="160"/>
        <end position="178"/>
    </location>
</feature>
<organism evidence="10 11">
    <name type="scientific">Intrasporangium calvum</name>
    <dbReference type="NCBI Taxonomy" id="53358"/>
    <lineage>
        <taxon>Bacteria</taxon>
        <taxon>Bacillati</taxon>
        <taxon>Actinomycetota</taxon>
        <taxon>Actinomycetes</taxon>
        <taxon>Micrococcales</taxon>
        <taxon>Intrasporangiaceae</taxon>
        <taxon>Intrasporangium</taxon>
    </lineage>
</organism>
<dbReference type="SUPFAM" id="SSF81606">
    <property type="entry name" value="PP2C-like"/>
    <property type="match status" value="1"/>
</dbReference>
<sequence length="716" mass="76582">MTVTSRAAGWRRAITGERARWLVVVAVAYYLGARLGLLLSLVEENVTPLWPPTGIAVAAFVILGRRFWPAVAVAAFVVNLPVSEGLLPALATAAGNTLAPLVAALLLERLGFRRQLDRQRDALAIVLVAICSTVISATIGSLALAWSAGIPAGQLPATLAVWWTGDAMGILMVTPFLLSVPLFRELPSWPVRQWIELSAILLVVVVASSWAAQSLQVIFLSLPVVGWAAWRFQLRGAAPAALLASVVTTFSASRGLGIFRGRPLLDQMLALHTFNACIALTSFVLAALVSERNSATAALQQAAADLEARVEVRTAELSALNEQLETEIRERFEAQEQLTQEEARAKREHDIAETLQRSLLPPQLPVVPGIEVAARYVPATSDVQIGGDWYDVLQLPDGEVGLVIGDVAGHGVSAAATMAQVRMALRVYALQNTSPSSVLHSVHGLVSQLPMPEMVTLLYAVLDPRTRRLRVASAGHPPVLTFDAAGAHYLEVGLAPPVGVTAEAYYDESTHLLQPGSTLLLYTDGLVERRGTSITHGLDRLREAAAAVAAEDLERLCDHLLASMIEPSRVADDVALIAVRPQAVPSGPLLVTVPAEARMLSQARGSLRQWLRDAGVGADDETDILVACGEACANVVQHAYATAPGDLVLEARIDDDLLQMWVRDRGQWRVESDRGGGGWGLKLMQALADTVDVRRTGDGTVVHLSRRVSIGAQDGG</sequence>